<dbReference type="EMBL" id="CACVAY010000077">
    <property type="protein sequence ID" value="CAA6816634.1"/>
    <property type="molecule type" value="Genomic_DNA"/>
</dbReference>
<protein>
    <submittedName>
        <fullName evidence="2">Uncharacterized protein</fullName>
    </submittedName>
</protein>
<name>A0A6S6TBD2_9GAMM</name>
<accession>A0A6S6TBD2</accession>
<gene>
    <name evidence="2" type="ORF">HELGO_WM16955</name>
</gene>
<feature type="compositionally biased region" description="Basic and acidic residues" evidence="1">
    <location>
        <begin position="26"/>
        <end position="73"/>
    </location>
</feature>
<feature type="region of interest" description="Disordered" evidence="1">
    <location>
        <begin position="26"/>
        <end position="84"/>
    </location>
</feature>
<evidence type="ECO:0000256" key="1">
    <source>
        <dbReference type="SAM" id="MobiDB-lite"/>
    </source>
</evidence>
<proteinExistence type="predicted"/>
<evidence type="ECO:0000313" key="2">
    <source>
        <dbReference type="EMBL" id="CAA6816634.1"/>
    </source>
</evidence>
<organism evidence="2">
    <name type="scientific">uncultured Thiotrichaceae bacterium</name>
    <dbReference type="NCBI Taxonomy" id="298394"/>
    <lineage>
        <taxon>Bacteria</taxon>
        <taxon>Pseudomonadati</taxon>
        <taxon>Pseudomonadota</taxon>
        <taxon>Gammaproteobacteria</taxon>
        <taxon>Thiotrichales</taxon>
        <taxon>Thiotrichaceae</taxon>
        <taxon>environmental samples</taxon>
    </lineage>
</organism>
<sequence>MKTLPIFLFSSIFSLSPYIMAEDQHDHDHASSTMVEHAKQHGHQHETTETHDADEHKDHHQENQENENSEAHEHRKPHHGGIVSESHPIHHELAHKEGMLFLYAEGLPEDSDKVSVRLTILSGQDKQNLDMRTSEDNHHRFDIEGELQAGDKVVALIKIEDEKPRLVKFEVPTSQ</sequence>
<reference evidence="2" key="1">
    <citation type="submission" date="2020-01" db="EMBL/GenBank/DDBJ databases">
        <authorList>
            <person name="Meier V. D."/>
            <person name="Meier V D."/>
        </authorList>
    </citation>
    <scope>NUCLEOTIDE SEQUENCE</scope>
    <source>
        <strain evidence="2">HLG_WM_MAG_07</strain>
    </source>
</reference>
<dbReference type="AlphaFoldDB" id="A0A6S6TBD2"/>